<feature type="region of interest" description="Disordered" evidence="1">
    <location>
        <begin position="94"/>
        <end position="130"/>
    </location>
</feature>
<dbReference type="EMBL" id="PVEM01000003">
    <property type="protein sequence ID" value="PTD10351.1"/>
    <property type="molecule type" value="Genomic_DNA"/>
</dbReference>
<evidence type="ECO:0000313" key="3">
    <source>
        <dbReference type="EMBL" id="QPC65141.1"/>
    </source>
</evidence>
<feature type="compositionally biased region" description="Basic and acidic residues" evidence="1">
    <location>
        <begin position="1"/>
        <end position="10"/>
    </location>
</feature>
<gene>
    <name evidence="2" type="ORF">FCULG_00008450</name>
    <name evidence="3" type="ORF">HYE67_007372</name>
</gene>
<dbReference type="Proteomes" id="UP000663297">
    <property type="component" value="Chromosome 3"/>
</dbReference>
<dbReference type="Proteomes" id="UP000241587">
    <property type="component" value="Unassembled WGS sequence"/>
</dbReference>
<sequence length="130" mass="14280">MEGLGKDKGRPKGRARAPTVAVTGSGEEGEDLRAWLQAEEEQLEWTVAAEQRDAARRRTEQKRSLRALQGWHSTAQHNTVLQSSNLWIGLECGEGENEGKKKRNQQSEAKSKDNQAEAGTKPGAGSRVTQ</sequence>
<feature type="region of interest" description="Disordered" evidence="1">
    <location>
        <begin position="1"/>
        <end position="29"/>
    </location>
</feature>
<dbReference type="EMBL" id="CP064749">
    <property type="protein sequence ID" value="QPC65141.1"/>
    <property type="molecule type" value="Genomic_DNA"/>
</dbReference>
<accession>A0A2T4H3G3</accession>
<proteinExistence type="predicted"/>
<reference evidence="3" key="2">
    <citation type="submission" date="2020-11" db="EMBL/GenBank/DDBJ databases">
        <title>The chromosome-scale genome resource for two endophytic Fusarium species: F. culmorum and F. pseudograminearum.</title>
        <authorList>
            <person name="Yuan Z."/>
        </authorList>
    </citation>
    <scope>NUCLEOTIDE SEQUENCE</scope>
    <source>
        <strain evidence="3">Class2-1B</strain>
    </source>
</reference>
<organism evidence="2 4">
    <name type="scientific">Fusarium culmorum</name>
    <dbReference type="NCBI Taxonomy" id="5516"/>
    <lineage>
        <taxon>Eukaryota</taxon>
        <taxon>Fungi</taxon>
        <taxon>Dikarya</taxon>
        <taxon>Ascomycota</taxon>
        <taxon>Pezizomycotina</taxon>
        <taxon>Sordariomycetes</taxon>
        <taxon>Hypocreomycetidae</taxon>
        <taxon>Hypocreales</taxon>
        <taxon>Nectriaceae</taxon>
        <taxon>Fusarium</taxon>
    </lineage>
</organism>
<dbReference type="AlphaFoldDB" id="A0A2T4H3G3"/>
<protein>
    <submittedName>
        <fullName evidence="2">Uncharacterized protein</fullName>
    </submittedName>
</protein>
<keyword evidence="4" id="KW-1185">Reference proteome</keyword>
<evidence type="ECO:0000256" key="1">
    <source>
        <dbReference type="SAM" id="MobiDB-lite"/>
    </source>
</evidence>
<reference evidence="2 4" key="1">
    <citation type="submission" date="2018-02" db="EMBL/GenBank/DDBJ databases">
        <title>Fusarium culmorum secondary metabolites in fungal-bacterial-plant interactions.</title>
        <authorList>
            <person name="Schmidt R."/>
        </authorList>
    </citation>
    <scope>NUCLEOTIDE SEQUENCE [LARGE SCALE GENOMIC DNA]</scope>
    <source>
        <strain evidence="2 4">PV</strain>
    </source>
</reference>
<name>A0A2T4H3G3_FUSCU</name>
<evidence type="ECO:0000313" key="4">
    <source>
        <dbReference type="Proteomes" id="UP000241587"/>
    </source>
</evidence>
<dbReference type="OMA" id="LWIGLEC"/>
<evidence type="ECO:0000313" key="2">
    <source>
        <dbReference type="EMBL" id="PTD10351.1"/>
    </source>
</evidence>
<dbReference type="OrthoDB" id="5105788at2759"/>